<dbReference type="Proteomes" id="UP000663879">
    <property type="component" value="Unassembled WGS sequence"/>
</dbReference>
<name>A0A814NZ11_9BILA</name>
<sequence>MSKYSLIPTEKVGKHFLYHNHRLYNKLKERDIYGITICRCRKYYSKSKCRVLLRSNDAGEVVSIKSIHKDHEDVKNAEVTMLVARNSAKENIRASKGPVQKVFEKTINKAIAESQQGLKDASKFAPKYKNISKTLYKIKNKDQVSKDKLPNQIEDINFEGDLNEYTMTNCKNRFLLYDDKQEERIICFASNIQLEILSKCKRWHVDGTFRASPSLFYQVYLIHGWLNNEMHSCAYIFLRHKNKNSYSRMIDQLKRNAIVHGFVFQPEVIVGYYLI</sequence>
<dbReference type="OrthoDB" id="6778920at2759"/>
<dbReference type="EMBL" id="CAJNOC010007378">
    <property type="protein sequence ID" value="CAF1097767.1"/>
    <property type="molecule type" value="Genomic_DNA"/>
</dbReference>
<protein>
    <recommendedName>
        <fullName evidence="3">FLYWCH-type domain-containing protein</fullName>
    </recommendedName>
</protein>
<dbReference type="AlphaFoldDB" id="A0A814NZ11"/>
<comment type="caution">
    <text evidence="1">The sequence shown here is derived from an EMBL/GenBank/DDBJ whole genome shotgun (WGS) entry which is preliminary data.</text>
</comment>
<accession>A0A814NZ11</accession>
<gene>
    <name evidence="1" type="ORF">OXX778_LOCUS20993</name>
</gene>
<proteinExistence type="predicted"/>
<reference evidence="1" key="1">
    <citation type="submission" date="2021-02" db="EMBL/GenBank/DDBJ databases">
        <authorList>
            <person name="Nowell W R."/>
        </authorList>
    </citation>
    <scope>NUCLEOTIDE SEQUENCE</scope>
    <source>
        <strain evidence="1">Ploen Becks lab</strain>
    </source>
</reference>
<evidence type="ECO:0000313" key="1">
    <source>
        <dbReference type="EMBL" id="CAF1097767.1"/>
    </source>
</evidence>
<keyword evidence="2" id="KW-1185">Reference proteome</keyword>
<evidence type="ECO:0000313" key="2">
    <source>
        <dbReference type="Proteomes" id="UP000663879"/>
    </source>
</evidence>
<organism evidence="1 2">
    <name type="scientific">Brachionus calyciflorus</name>
    <dbReference type="NCBI Taxonomy" id="104777"/>
    <lineage>
        <taxon>Eukaryota</taxon>
        <taxon>Metazoa</taxon>
        <taxon>Spiralia</taxon>
        <taxon>Gnathifera</taxon>
        <taxon>Rotifera</taxon>
        <taxon>Eurotatoria</taxon>
        <taxon>Monogononta</taxon>
        <taxon>Pseudotrocha</taxon>
        <taxon>Ploima</taxon>
        <taxon>Brachionidae</taxon>
        <taxon>Brachionus</taxon>
    </lineage>
</organism>
<evidence type="ECO:0008006" key="3">
    <source>
        <dbReference type="Google" id="ProtNLM"/>
    </source>
</evidence>